<evidence type="ECO:0000259" key="2">
    <source>
        <dbReference type="Pfam" id="PF13383"/>
    </source>
</evidence>
<keyword evidence="3" id="KW-0808">Transferase</keyword>
<dbReference type="GO" id="GO:0032259">
    <property type="term" value="P:methylation"/>
    <property type="evidence" value="ECO:0007669"/>
    <property type="project" value="UniProtKB-KW"/>
</dbReference>
<proteinExistence type="evidence at transcript level"/>
<evidence type="ECO:0000256" key="1">
    <source>
        <dbReference type="SAM" id="Phobius"/>
    </source>
</evidence>
<keyword evidence="1" id="KW-1133">Transmembrane helix</keyword>
<accession>A0A6A7GE79</accession>
<dbReference type="PANTHER" id="PTHR32026">
    <property type="entry name" value="METHYLTRANSFERASE-LIKE PROTEIN 24"/>
    <property type="match status" value="1"/>
</dbReference>
<dbReference type="Gene3D" id="3.40.50.150">
    <property type="entry name" value="Vaccinia Virus protein VP39"/>
    <property type="match status" value="1"/>
</dbReference>
<feature type="domain" description="Methyltransferase" evidence="2">
    <location>
        <begin position="75"/>
        <end position="268"/>
    </location>
</feature>
<dbReference type="Pfam" id="PF13383">
    <property type="entry name" value="Methyltransf_22"/>
    <property type="match status" value="1"/>
</dbReference>
<dbReference type="PANTHER" id="PTHR32026:SF10">
    <property type="entry name" value="METHYLTRANSFERASE-LIKE PROTEIN 24-RELATED"/>
    <property type="match status" value="1"/>
</dbReference>
<dbReference type="EMBL" id="IACT01009382">
    <property type="protein sequence ID" value="LAC28492.1"/>
    <property type="molecule type" value="mRNA"/>
</dbReference>
<dbReference type="InterPro" id="IPR029063">
    <property type="entry name" value="SAM-dependent_MTases_sf"/>
</dbReference>
<dbReference type="InterPro" id="IPR026913">
    <property type="entry name" value="METTL24"/>
</dbReference>
<dbReference type="InterPro" id="IPR025714">
    <property type="entry name" value="Methyltranfer_dom"/>
</dbReference>
<keyword evidence="1" id="KW-0812">Transmembrane</keyword>
<name>A0A6A7GE79_9CRUS</name>
<evidence type="ECO:0000313" key="3">
    <source>
        <dbReference type="EMBL" id="LAC28492.1"/>
    </source>
</evidence>
<organism evidence="3">
    <name type="scientific">Hirondellea gigas</name>
    <dbReference type="NCBI Taxonomy" id="1518452"/>
    <lineage>
        <taxon>Eukaryota</taxon>
        <taxon>Metazoa</taxon>
        <taxon>Ecdysozoa</taxon>
        <taxon>Arthropoda</taxon>
        <taxon>Crustacea</taxon>
        <taxon>Multicrustacea</taxon>
        <taxon>Malacostraca</taxon>
        <taxon>Eumalacostraca</taxon>
        <taxon>Peracarida</taxon>
        <taxon>Amphipoda</taxon>
        <taxon>Amphilochidea</taxon>
        <taxon>Lysianassida</taxon>
        <taxon>Lysianassidira</taxon>
        <taxon>Lysianassoidea</taxon>
        <taxon>Lysianassidae</taxon>
        <taxon>Hirondellea</taxon>
    </lineage>
</organism>
<sequence>MQNSAKTLSWMRMELYRALQFRSVVFVFMVTLTLLLLYDINKSRGPIVEGTVRKPILQTQKARDAARLGKYTPTWIEFFDLVDHTTRCNKMIRVGGSNNNPFSDGSKVICMDGGLAPRKDGSCLVLSFGITNDWSFDDAMASRNCTVYAFDPTKKTKNHKRGDRIYFFNLGLGNSSQVINVGEKNLKVAGYRDILQRIKHVDSIIDYLKVDIEGSELEFFEHVLKEDAALLKNIKQIGMEIHSGKKNALRRNQFWLHLNRLQELGFRQVFSEQSSYLYNERRVTRCYEIVWINERFL</sequence>
<reference evidence="3" key="1">
    <citation type="submission" date="2017-11" db="EMBL/GenBank/DDBJ databases">
        <title>The sensing device of the deep-sea amphipod.</title>
        <authorList>
            <person name="Kobayashi H."/>
            <person name="Nagahama T."/>
            <person name="Arai W."/>
            <person name="Sasagawa Y."/>
            <person name="Umeda M."/>
            <person name="Hayashi T."/>
            <person name="Nikaido I."/>
            <person name="Watanabe H."/>
            <person name="Oguri K."/>
            <person name="Kitazato H."/>
            <person name="Fujioka K."/>
            <person name="Kido Y."/>
            <person name="Takami H."/>
        </authorList>
    </citation>
    <scope>NUCLEOTIDE SEQUENCE</scope>
    <source>
        <tissue evidence="3">Whole body</tissue>
    </source>
</reference>
<dbReference type="SUPFAM" id="SSF53335">
    <property type="entry name" value="S-adenosyl-L-methionine-dependent methyltransferases"/>
    <property type="match status" value="1"/>
</dbReference>
<feature type="transmembrane region" description="Helical" evidence="1">
    <location>
        <begin position="21"/>
        <end position="38"/>
    </location>
</feature>
<dbReference type="AlphaFoldDB" id="A0A6A7GE79"/>
<dbReference type="GO" id="GO:0008168">
    <property type="term" value="F:methyltransferase activity"/>
    <property type="evidence" value="ECO:0007669"/>
    <property type="project" value="UniProtKB-KW"/>
</dbReference>
<protein>
    <submittedName>
        <fullName evidence="3">Methyltransferase-like protein 24</fullName>
    </submittedName>
</protein>
<keyword evidence="1" id="KW-0472">Membrane</keyword>
<keyword evidence="3" id="KW-0489">Methyltransferase</keyword>